<reference evidence="1 2" key="1">
    <citation type="journal article" date="2011" name="Stand. Genomic Sci.">
        <title>Non-contiguous finished genome sequence of Bacteroides coprosuis type strain (PC139).</title>
        <authorList>
            <person name="Land M."/>
            <person name="Held B."/>
            <person name="Gronow S."/>
            <person name="Abt B."/>
            <person name="Lucas S."/>
            <person name="Del Rio T.G."/>
            <person name="Nolan M."/>
            <person name="Tice H."/>
            <person name="Cheng J.F."/>
            <person name="Pitluck S."/>
            <person name="Liolios K."/>
            <person name="Pagani I."/>
            <person name="Ivanova N."/>
            <person name="Mavromatis K."/>
            <person name="Mikhailova N."/>
            <person name="Pati A."/>
            <person name="Tapia R."/>
            <person name="Han C."/>
            <person name="Goodwin L."/>
            <person name="Chen A."/>
            <person name="Palaniappan K."/>
            <person name="Hauser L."/>
            <person name="Brambilla E.M."/>
            <person name="Rohde M."/>
            <person name="Goker M."/>
            <person name="Detter J.C."/>
            <person name="Woyke T."/>
            <person name="Bristow J."/>
            <person name="Eisen J.A."/>
            <person name="Markowitz V."/>
            <person name="Hugenholtz P."/>
            <person name="Kyrpides N.C."/>
            <person name="Klenk H.P."/>
            <person name="Lapidus A."/>
        </authorList>
    </citation>
    <scope>NUCLEOTIDE SEQUENCE</scope>
    <source>
        <strain evidence="1 2">DSM 18011</strain>
    </source>
</reference>
<dbReference type="Proteomes" id="UP000018439">
    <property type="component" value="Chromosome"/>
</dbReference>
<dbReference type="AlphaFoldDB" id="F3ZND4"/>
<dbReference type="EMBL" id="CM001167">
    <property type="protein sequence ID" value="EGJ71474.1"/>
    <property type="molecule type" value="Genomic_DNA"/>
</dbReference>
<name>F3ZND4_9BACE</name>
<evidence type="ECO:0000313" key="1">
    <source>
        <dbReference type="EMBL" id="EGJ71474.1"/>
    </source>
</evidence>
<accession>F3ZND4</accession>
<proteinExistence type="predicted"/>
<keyword evidence="2" id="KW-1185">Reference proteome</keyword>
<dbReference type="HOGENOM" id="CLU_2044963_0_0_10"/>
<protein>
    <submittedName>
        <fullName evidence="1">Uncharacterized protein</fullName>
    </submittedName>
</protein>
<sequence>MTHTRNLSKAAFRDLKHFIQSDNFTTDNVVKHAKELKKLRAEYKPQVKDFESLQEFDFISLFGLQLCRQKIEEMKNSTSSPTPEFKNLMKEIYLIEESLLNIMDFERLSNLLDQRIHDLS</sequence>
<evidence type="ECO:0000313" key="2">
    <source>
        <dbReference type="Proteomes" id="UP000018439"/>
    </source>
</evidence>
<organism evidence="1 2">
    <name type="scientific">Bacteroides coprosuis DSM 18011</name>
    <dbReference type="NCBI Taxonomy" id="679937"/>
    <lineage>
        <taxon>Bacteria</taxon>
        <taxon>Pseudomonadati</taxon>
        <taxon>Bacteroidota</taxon>
        <taxon>Bacteroidia</taxon>
        <taxon>Bacteroidales</taxon>
        <taxon>Bacteroidaceae</taxon>
        <taxon>Bacteroides</taxon>
    </lineage>
</organism>
<gene>
    <name evidence="1" type="ORF">Bcop_1272</name>
</gene>